<name>A0AAF0QFT8_SOLVR</name>
<dbReference type="Proteomes" id="UP001234989">
    <property type="component" value="Chromosome 4"/>
</dbReference>
<evidence type="ECO:0000313" key="1">
    <source>
        <dbReference type="EMBL" id="WMV22889.1"/>
    </source>
</evidence>
<proteinExistence type="predicted"/>
<keyword evidence="2" id="KW-1185">Reference proteome</keyword>
<protein>
    <submittedName>
        <fullName evidence="1">Uncharacterized protein</fullName>
    </submittedName>
</protein>
<accession>A0AAF0QFT8</accession>
<dbReference type="EMBL" id="CP133615">
    <property type="protein sequence ID" value="WMV22889.1"/>
    <property type="molecule type" value="Genomic_DNA"/>
</dbReference>
<organism evidence="1 2">
    <name type="scientific">Solanum verrucosum</name>
    <dbReference type="NCBI Taxonomy" id="315347"/>
    <lineage>
        <taxon>Eukaryota</taxon>
        <taxon>Viridiplantae</taxon>
        <taxon>Streptophyta</taxon>
        <taxon>Embryophyta</taxon>
        <taxon>Tracheophyta</taxon>
        <taxon>Spermatophyta</taxon>
        <taxon>Magnoliopsida</taxon>
        <taxon>eudicotyledons</taxon>
        <taxon>Gunneridae</taxon>
        <taxon>Pentapetalae</taxon>
        <taxon>asterids</taxon>
        <taxon>lamiids</taxon>
        <taxon>Solanales</taxon>
        <taxon>Solanaceae</taxon>
        <taxon>Solanoideae</taxon>
        <taxon>Solaneae</taxon>
        <taxon>Solanum</taxon>
    </lineage>
</organism>
<reference evidence="1" key="1">
    <citation type="submission" date="2023-08" db="EMBL/GenBank/DDBJ databases">
        <title>A de novo genome assembly of Solanum verrucosum Schlechtendal, a Mexican diploid species geographically isolated from the other diploid A-genome species in potato relatives.</title>
        <authorList>
            <person name="Hosaka K."/>
        </authorList>
    </citation>
    <scope>NUCLEOTIDE SEQUENCE</scope>
    <source>
        <tissue evidence="1">Young leaves</tissue>
    </source>
</reference>
<dbReference type="AlphaFoldDB" id="A0AAF0QFT8"/>
<sequence length="27" mass="3352">MQDNWHHTLNVRVCEGKSKTRHKFERN</sequence>
<gene>
    <name evidence="1" type="ORF">MTR67_016274</name>
</gene>
<evidence type="ECO:0000313" key="2">
    <source>
        <dbReference type="Proteomes" id="UP001234989"/>
    </source>
</evidence>